<dbReference type="GO" id="GO:1990281">
    <property type="term" value="C:efflux pump complex"/>
    <property type="evidence" value="ECO:0007669"/>
    <property type="project" value="TreeGrafter"/>
</dbReference>
<protein>
    <submittedName>
        <fullName evidence="8">Outer membrane protein TolC</fullName>
    </submittedName>
</protein>
<keyword evidence="9" id="KW-1185">Reference proteome</keyword>
<dbReference type="RefSeq" id="WP_232009341.1">
    <property type="nucleotide sequence ID" value="NZ_LT629740.1"/>
</dbReference>
<dbReference type="GO" id="GO:0009279">
    <property type="term" value="C:cell outer membrane"/>
    <property type="evidence" value="ECO:0007669"/>
    <property type="project" value="UniProtKB-SubCell"/>
</dbReference>
<evidence type="ECO:0000256" key="2">
    <source>
        <dbReference type="ARBA" id="ARBA00007613"/>
    </source>
</evidence>
<comment type="subcellular location">
    <subcellularLocation>
        <location evidence="1">Cell outer membrane</location>
    </subcellularLocation>
</comment>
<keyword evidence="7" id="KW-0998">Cell outer membrane</keyword>
<evidence type="ECO:0000256" key="4">
    <source>
        <dbReference type="ARBA" id="ARBA00022452"/>
    </source>
</evidence>
<reference evidence="8 9" key="1">
    <citation type="submission" date="2016-10" db="EMBL/GenBank/DDBJ databases">
        <authorList>
            <person name="de Groot N.N."/>
        </authorList>
    </citation>
    <scope>NUCLEOTIDE SEQUENCE [LARGE SCALE GENOMIC DNA]</scope>
    <source>
        <strain evidence="8 9">MP1X4</strain>
    </source>
</reference>
<dbReference type="AlphaFoldDB" id="A0A1H2BTA7"/>
<proteinExistence type="inferred from homology"/>
<dbReference type="GO" id="GO:0015288">
    <property type="term" value="F:porin activity"/>
    <property type="evidence" value="ECO:0007669"/>
    <property type="project" value="TreeGrafter"/>
</dbReference>
<dbReference type="STRING" id="652787.SAMN05216490_4328"/>
<comment type="similarity">
    <text evidence="2">Belongs to the outer membrane factor (OMF) (TC 1.B.17) family.</text>
</comment>
<keyword evidence="6" id="KW-0472">Membrane</keyword>
<gene>
    <name evidence="8" type="ORF">SAMN05216490_4328</name>
</gene>
<evidence type="ECO:0000313" key="8">
    <source>
        <dbReference type="EMBL" id="SDT61302.1"/>
    </source>
</evidence>
<dbReference type="PANTHER" id="PTHR30026">
    <property type="entry name" value="OUTER MEMBRANE PROTEIN TOLC"/>
    <property type="match status" value="1"/>
</dbReference>
<dbReference type="Proteomes" id="UP000199679">
    <property type="component" value="Chromosome I"/>
</dbReference>
<dbReference type="InterPro" id="IPR051906">
    <property type="entry name" value="TolC-like"/>
</dbReference>
<evidence type="ECO:0000256" key="3">
    <source>
        <dbReference type="ARBA" id="ARBA00022448"/>
    </source>
</evidence>
<evidence type="ECO:0000256" key="1">
    <source>
        <dbReference type="ARBA" id="ARBA00004442"/>
    </source>
</evidence>
<evidence type="ECO:0000256" key="5">
    <source>
        <dbReference type="ARBA" id="ARBA00022692"/>
    </source>
</evidence>
<dbReference type="GO" id="GO:0015562">
    <property type="term" value="F:efflux transmembrane transporter activity"/>
    <property type="evidence" value="ECO:0007669"/>
    <property type="project" value="InterPro"/>
</dbReference>
<evidence type="ECO:0000256" key="6">
    <source>
        <dbReference type="ARBA" id="ARBA00023136"/>
    </source>
</evidence>
<keyword evidence="5" id="KW-0812">Transmembrane</keyword>
<dbReference type="InterPro" id="IPR003423">
    <property type="entry name" value="OMP_efflux"/>
</dbReference>
<evidence type="ECO:0000256" key="7">
    <source>
        <dbReference type="ARBA" id="ARBA00023237"/>
    </source>
</evidence>
<sequence length="454" mass="50638">MCILLLLITAAAHAQQSPAPVTLKQLLNSVNQKAPTLLTDSAAIAIRQAQAAEVRNNWLPDLTLNYQADIGTANNVTGPYFGFGIVPSSSGGIHTTSVTTTMSDNLGIAAFNWEVYNFGKYGAQNKVANSDVQVQQSQFTESKYDLQAYTINYYLQLVRLQNFLGIQLRNIERTQEIRRSIESLAKSGVRAGIDTSIAEAELSKARLNYIELNNQLKHVQLQLSAVSGFNYQAIVPDTTVELTLINEPTAYLFPADTANHPIINYYKSVYQNSLQRENLVKKSYNPKISLQAAAWARGSSVDAEGNYNDLGSGYGFDRSNYLVGIGISYNLFDLRRRQLKLRTQRASTDYAMQKLSEQKELLAVSANQADVEMQTALDRLKEIPKQLKAANDGYRQKLSLYKNGLTDIIELDAALNILYRAETDYMQAKYDYANALFQKAITENQVTSVLNYLK</sequence>
<accession>A0A1H2BTA7</accession>
<evidence type="ECO:0000313" key="9">
    <source>
        <dbReference type="Proteomes" id="UP000199679"/>
    </source>
</evidence>
<organism evidence="8 9">
    <name type="scientific">Mucilaginibacter mallensis</name>
    <dbReference type="NCBI Taxonomy" id="652787"/>
    <lineage>
        <taxon>Bacteria</taxon>
        <taxon>Pseudomonadati</taxon>
        <taxon>Bacteroidota</taxon>
        <taxon>Sphingobacteriia</taxon>
        <taxon>Sphingobacteriales</taxon>
        <taxon>Sphingobacteriaceae</taxon>
        <taxon>Mucilaginibacter</taxon>
    </lineage>
</organism>
<dbReference type="SUPFAM" id="SSF56954">
    <property type="entry name" value="Outer membrane efflux proteins (OEP)"/>
    <property type="match status" value="1"/>
</dbReference>
<keyword evidence="4" id="KW-1134">Transmembrane beta strand</keyword>
<dbReference type="PANTHER" id="PTHR30026:SF20">
    <property type="entry name" value="OUTER MEMBRANE PROTEIN TOLC"/>
    <property type="match status" value="1"/>
</dbReference>
<dbReference type="Pfam" id="PF02321">
    <property type="entry name" value="OEP"/>
    <property type="match status" value="2"/>
</dbReference>
<keyword evidence="3" id="KW-0813">Transport</keyword>
<name>A0A1H2BTA7_MUCMA</name>
<dbReference type="Gene3D" id="1.20.1600.10">
    <property type="entry name" value="Outer membrane efflux proteins (OEP)"/>
    <property type="match status" value="1"/>
</dbReference>
<dbReference type="EMBL" id="LT629740">
    <property type="protein sequence ID" value="SDT61302.1"/>
    <property type="molecule type" value="Genomic_DNA"/>
</dbReference>